<accession>A0A7X2C638</accession>
<organism evidence="3 4">
    <name type="scientific">Pseudomonas helleri</name>
    <dbReference type="NCBI Taxonomy" id="1608996"/>
    <lineage>
        <taxon>Bacteria</taxon>
        <taxon>Pseudomonadati</taxon>
        <taxon>Pseudomonadota</taxon>
        <taxon>Gammaproteobacteria</taxon>
        <taxon>Pseudomonadales</taxon>
        <taxon>Pseudomonadaceae</taxon>
        <taxon>Pseudomonas</taxon>
    </lineage>
</organism>
<gene>
    <name evidence="3" type="ORF">GHO39_25800</name>
</gene>
<dbReference type="RefSeq" id="WP_153330811.1">
    <property type="nucleotide sequence ID" value="NZ_WIWI01000112.1"/>
</dbReference>
<evidence type="ECO:0000256" key="1">
    <source>
        <dbReference type="SAM" id="MobiDB-lite"/>
    </source>
</evidence>
<dbReference type="SUPFAM" id="SSF46785">
    <property type="entry name" value="Winged helix' DNA-binding domain"/>
    <property type="match status" value="1"/>
</dbReference>
<feature type="region of interest" description="Disordered" evidence="1">
    <location>
        <begin position="1"/>
        <end position="29"/>
    </location>
</feature>
<sequence length="104" mass="11007">MDASLPVGETSESASDQPQAAPEDKHPALEQLNQDFSYLDDLLDMLQVPDELDTGSSTGSLQSAAAARQDAVGNAFIGWLRDGIHTHRLAVNGSKARVDTVDGT</sequence>
<dbReference type="Pfam" id="PF07515">
    <property type="entry name" value="TraI_2_C"/>
    <property type="match status" value="1"/>
</dbReference>
<name>A0A7X2C638_9PSED</name>
<evidence type="ECO:0000313" key="3">
    <source>
        <dbReference type="EMBL" id="MQT92511.1"/>
    </source>
</evidence>
<dbReference type="Proteomes" id="UP000489190">
    <property type="component" value="Unassembled WGS sequence"/>
</dbReference>
<dbReference type="InterPro" id="IPR011093">
    <property type="entry name" value="TraI_2_C"/>
</dbReference>
<dbReference type="InterPro" id="IPR036390">
    <property type="entry name" value="WH_DNA-bd_sf"/>
</dbReference>
<dbReference type="AlphaFoldDB" id="A0A7X2C638"/>
<protein>
    <recommendedName>
        <fullName evidence="2">Putative conjugal transfer nickase/helicase TraI C-terminal domain-containing protein</fullName>
    </recommendedName>
</protein>
<reference evidence="3 4" key="1">
    <citation type="submission" date="2019-10" db="EMBL/GenBank/DDBJ databases">
        <title>Evaluation of single-gene subtyping targets for Pseudomonas.</title>
        <authorList>
            <person name="Reichler S.J."/>
            <person name="Orsi R.H."/>
            <person name="Wiedmann M."/>
            <person name="Martin N.H."/>
            <person name="Murphy S.I."/>
        </authorList>
    </citation>
    <scope>NUCLEOTIDE SEQUENCE [LARGE SCALE GENOMIC DNA]</scope>
    <source>
        <strain evidence="3 4">FSL R10-3254</strain>
    </source>
</reference>
<evidence type="ECO:0000313" key="4">
    <source>
        <dbReference type="Proteomes" id="UP000489190"/>
    </source>
</evidence>
<feature type="domain" description="Putative conjugal transfer nickase/helicase TraI C-terminal" evidence="2">
    <location>
        <begin position="72"/>
        <end position="104"/>
    </location>
</feature>
<dbReference type="EMBL" id="WIWI01000112">
    <property type="protein sequence ID" value="MQT92511.1"/>
    <property type="molecule type" value="Genomic_DNA"/>
</dbReference>
<comment type="caution">
    <text evidence="3">The sequence shown here is derived from an EMBL/GenBank/DDBJ whole genome shotgun (WGS) entry which is preliminary data.</text>
</comment>
<proteinExistence type="predicted"/>
<evidence type="ECO:0000259" key="2">
    <source>
        <dbReference type="Pfam" id="PF07515"/>
    </source>
</evidence>